<feature type="modified residue" description="4-aspartylphosphate" evidence="6">
    <location>
        <position position="51"/>
    </location>
</feature>
<keyword evidence="4 7" id="KW-0238">DNA-binding</keyword>
<dbReference type="EMBL" id="JAAAPO010000005">
    <property type="protein sequence ID" value="NBC37396.1"/>
    <property type="molecule type" value="Genomic_DNA"/>
</dbReference>
<evidence type="ECO:0000256" key="2">
    <source>
        <dbReference type="ARBA" id="ARBA00023012"/>
    </source>
</evidence>
<dbReference type="Gene3D" id="3.40.50.2300">
    <property type="match status" value="1"/>
</dbReference>
<keyword evidence="1 6" id="KW-0597">Phosphoprotein</keyword>
<evidence type="ECO:0000313" key="10">
    <source>
        <dbReference type="EMBL" id="NBC37396.1"/>
    </source>
</evidence>
<dbReference type="PROSITE" id="PS50110">
    <property type="entry name" value="RESPONSE_REGULATORY"/>
    <property type="match status" value="1"/>
</dbReference>
<evidence type="ECO:0000259" key="8">
    <source>
        <dbReference type="PROSITE" id="PS50110"/>
    </source>
</evidence>
<keyword evidence="2" id="KW-0902">Two-component regulatory system</keyword>
<dbReference type="PANTHER" id="PTHR48111">
    <property type="entry name" value="REGULATOR OF RPOS"/>
    <property type="match status" value="1"/>
</dbReference>
<dbReference type="SUPFAM" id="SSF52172">
    <property type="entry name" value="CheY-like"/>
    <property type="match status" value="1"/>
</dbReference>
<dbReference type="InterPro" id="IPR039420">
    <property type="entry name" value="WalR-like"/>
</dbReference>
<dbReference type="RefSeq" id="WP_161719438.1">
    <property type="nucleotide sequence ID" value="NZ_JAAAPO010000005.1"/>
</dbReference>
<evidence type="ECO:0000256" key="1">
    <source>
        <dbReference type="ARBA" id="ARBA00022553"/>
    </source>
</evidence>
<keyword evidence="11" id="KW-1185">Reference proteome</keyword>
<proteinExistence type="predicted"/>
<feature type="domain" description="OmpR/PhoB-type" evidence="9">
    <location>
        <begin position="124"/>
        <end position="218"/>
    </location>
</feature>
<dbReference type="PROSITE" id="PS51755">
    <property type="entry name" value="OMPR_PHOB"/>
    <property type="match status" value="1"/>
</dbReference>
<feature type="DNA-binding region" description="OmpR/PhoB-type" evidence="7">
    <location>
        <begin position="124"/>
        <end position="218"/>
    </location>
</feature>
<protein>
    <submittedName>
        <fullName evidence="10">Response regulator</fullName>
    </submittedName>
</protein>
<sequence>MRVLLVEDDAELRRRLSERLAGVGLAVDCAANAADARDWPDVDQMAAVILDLGLPDGDGLDLLRDWRRRGILVPILILTARGNWRDKVEGLNAGADDFIVKPVRFEELQARLHALWRRGAGRSATVLTAGRVAVDPAAQTATLDGALLDLSRKEFALLHLFVRRPGHIIAQDEILEQLYALDEERDRNAVEALVSRLRRKIGREAIRTLRGLGYRLEVTP</sequence>
<dbReference type="SMART" id="SM00862">
    <property type="entry name" value="Trans_reg_C"/>
    <property type="match status" value="1"/>
</dbReference>
<organism evidence="10 11">
    <name type="scientific">Novosphingobium ovatum</name>
    <dbReference type="NCBI Taxonomy" id="1908523"/>
    <lineage>
        <taxon>Bacteria</taxon>
        <taxon>Pseudomonadati</taxon>
        <taxon>Pseudomonadota</taxon>
        <taxon>Alphaproteobacteria</taxon>
        <taxon>Sphingomonadales</taxon>
        <taxon>Sphingomonadaceae</taxon>
        <taxon>Novosphingobium</taxon>
    </lineage>
</organism>
<dbReference type="InterPro" id="IPR001789">
    <property type="entry name" value="Sig_transdc_resp-reg_receiver"/>
</dbReference>
<evidence type="ECO:0000256" key="3">
    <source>
        <dbReference type="ARBA" id="ARBA00023015"/>
    </source>
</evidence>
<comment type="caution">
    <text evidence="10">The sequence shown here is derived from an EMBL/GenBank/DDBJ whole genome shotgun (WGS) entry which is preliminary data.</text>
</comment>
<dbReference type="InterPro" id="IPR001867">
    <property type="entry name" value="OmpR/PhoB-type_DNA-bd"/>
</dbReference>
<dbReference type="SMART" id="SM00448">
    <property type="entry name" value="REC"/>
    <property type="match status" value="1"/>
</dbReference>
<dbReference type="PANTHER" id="PTHR48111:SF1">
    <property type="entry name" value="TWO-COMPONENT RESPONSE REGULATOR ORR33"/>
    <property type="match status" value="1"/>
</dbReference>
<dbReference type="InterPro" id="IPR011006">
    <property type="entry name" value="CheY-like_superfamily"/>
</dbReference>
<accession>A0ABW9XFV4</accession>
<evidence type="ECO:0000313" key="11">
    <source>
        <dbReference type="Proteomes" id="UP000753724"/>
    </source>
</evidence>
<evidence type="ECO:0000256" key="4">
    <source>
        <dbReference type="ARBA" id="ARBA00023125"/>
    </source>
</evidence>
<evidence type="ECO:0000256" key="5">
    <source>
        <dbReference type="ARBA" id="ARBA00023163"/>
    </source>
</evidence>
<gene>
    <name evidence="10" type="ORF">GTZ99_12625</name>
</gene>
<dbReference type="CDD" id="cd00383">
    <property type="entry name" value="trans_reg_C"/>
    <property type="match status" value="1"/>
</dbReference>
<evidence type="ECO:0000256" key="7">
    <source>
        <dbReference type="PROSITE-ProRule" id="PRU01091"/>
    </source>
</evidence>
<name>A0ABW9XFV4_9SPHN</name>
<evidence type="ECO:0000256" key="6">
    <source>
        <dbReference type="PROSITE-ProRule" id="PRU00169"/>
    </source>
</evidence>
<reference evidence="11" key="1">
    <citation type="submission" date="2020-01" db="EMBL/GenBank/DDBJ databases">
        <title>Sphingomonas sp. strain CSW-10.</title>
        <authorList>
            <person name="Chen W.-M."/>
        </authorList>
    </citation>
    <scope>NUCLEOTIDE SEQUENCE [LARGE SCALE GENOMIC DNA]</scope>
    <source>
        <strain evidence="11">FSY-8</strain>
    </source>
</reference>
<feature type="domain" description="Response regulatory" evidence="8">
    <location>
        <begin position="2"/>
        <end position="116"/>
    </location>
</feature>
<dbReference type="InterPro" id="IPR036388">
    <property type="entry name" value="WH-like_DNA-bd_sf"/>
</dbReference>
<keyword evidence="3" id="KW-0805">Transcription regulation</keyword>
<dbReference type="Pfam" id="PF00072">
    <property type="entry name" value="Response_reg"/>
    <property type="match status" value="1"/>
</dbReference>
<dbReference type="Pfam" id="PF00486">
    <property type="entry name" value="Trans_reg_C"/>
    <property type="match status" value="1"/>
</dbReference>
<dbReference type="Gene3D" id="1.10.10.10">
    <property type="entry name" value="Winged helix-like DNA-binding domain superfamily/Winged helix DNA-binding domain"/>
    <property type="match status" value="1"/>
</dbReference>
<dbReference type="Proteomes" id="UP000753724">
    <property type="component" value="Unassembled WGS sequence"/>
</dbReference>
<evidence type="ECO:0000259" key="9">
    <source>
        <dbReference type="PROSITE" id="PS51755"/>
    </source>
</evidence>
<keyword evidence="5" id="KW-0804">Transcription</keyword>